<dbReference type="Proteomes" id="UP000541185">
    <property type="component" value="Unassembled WGS sequence"/>
</dbReference>
<evidence type="ECO:0000313" key="4">
    <source>
        <dbReference type="Proteomes" id="UP000541185"/>
    </source>
</evidence>
<feature type="chain" id="PRO_5032303612" evidence="2">
    <location>
        <begin position="21"/>
        <end position="216"/>
    </location>
</feature>
<evidence type="ECO:0000256" key="2">
    <source>
        <dbReference type="SAM" id="SignalP"/>
    </source>
</evidence>
<keyword evidence="2" id="KW-0732">Signal</keyword>
<dbReference type="SUPFAM" id="SSF49503">
    <property type="entry name" value="Cupredoxins"/>
    <property type="match status" value="1"/>
</dbReference>
<comment type="caution">
    <text evidence="3">The sequence shown here is derived from an EMBL/GenBank/DDBJ whole genome shotgun (WGS) entry which is preliminary data.</text>
</comment>
<keyword evidence="4" id="KW-1185">Reference proteome</keyword>
<dbReference type="Gene3D" id="2.60.40.420">
    <property type="entry name" value="Cupredoxins - blue copper proteins"/>
    <property type="match status" value="1"/>
</dbReference>
<protein>
    <submittedName>
        <fullName evidence="3">Plastocyanin</fullName>
    </submittedName>
</protein>
<name>A0A848HAL9_9BURK</name>
<reference evidence="3 4" key="1">
    <citation type="submission" date="2020-04" db="EMBL/GenBank/DDBJ databases">
        <title>Ramlibacter sp. G-1-2-2 isolated from soil.</title>
        <authorList>
            <person name="Dahal R.H."/>
        </authorList>
    </citation>
    <scope>NUCLEOTIDE SEQUENCE [LARGE SCALE GENOMIC DNA]</scope>
    <source>
        <strain evidence="3 4">G-1-2-2</strain>
    </source>
</reference>
<proteinExistence type="predicted"/>
<dbReference type="GO" id="GO:0042597">
    <property type="term" value="C:periplasmic space"/>
    <property type="evidence" value="ECO:0007669"/>
    <property type="project" value="UniProtKB-SubCell"/>
</dbReference>
<organism evidence="3 4">
    <name type="scientific">Ramlibacter agri</name>
    <dbReference type="NCBI Taxonomy" id="2728837"/>
    <lineage>
        <taxon>Bacteria</taxon>
        <taxon>Pseudomonadati</taxon>
        <taxon>Pseudomonadota</taxon>
        <taxon>Betaproteobacteria</taxon>
        <taxon>Burkholderiales</taxon>
        <taxon>Comamonadaceae</taxon>
        <taxon>Ramlibacter</taxon>
    </lineage>
</organism>
<dbReference type="InterPro" id="IPR008972">
    <property type="entry name" value="Cupredoxin"/>
</dbReference>
<dbReference type="AlphaFoldDB" id="A0A848HAL9"/>
<evidence type="ECO:0000313" key="3">
    <source>
        <dbReference type="EMBL" id="NML47082.1"/>
    </source>
</evidence>
<feature type="signal peptide" evidence="2">
    <location>
        <begin position="1"/>
        <end position="20"/>
    </location>
</feature>
<evidence type="ECO:0000256" key="1">
    <source>
        <dbReference type="ARBA" id="ARBA00004418"/>
    </source>
</evidence>
<comment type="subcellular location">
    <subcellularLocation>
        <location evidence="1">Periplasm</location>
    </subcellularLocation>
</comment>
<dbReference type="EMBL" id="JABBFX010000003">
    <property type="protein sequence ID" value="NML47082.1"/>
    <property type="molecule type" value="Genomic_DNA"/>
</dbReference>
<dbReference type="RefSeq" id="WP_169421383.1">
    <property type="nucleotide sequence ID" value="NZ_JABBFX010000003.1"/>
</dbReference>
<sequence length="216" mass="22466">MQAKLILLAAGMLAAVATQAGALKVTVLDKEGKPVPDAVVVLAPAAPGAPKPLPTHVTISQEKMRFVPAVSLVAVGAQATFVNNDPWEHHVRASAAGLHSFDDAPGGGFELRLDGKAAGKPAAVAEGRFDKAGPVLLGCHLHASMKAHVFVSDTPWAALSDDSGQASFEAVPEGLVRIKVWQADQLLDLPPQQLTLTAAPAAASVQLQVVPRRRRV</sequence>
<gene>
    <name evidence="3" type="ORF">HHL11_25275</name>
</gene>
<accession>A0A848HAL9</accession>